<evidence type="ECO:0000313" key="2">
    <source>
        <dbReference type="EMBL" id="TWT76676.1"/>
    </source>
</evidence>
<dbReference type="PANTHER" id="PTHR30012:SF0">
    <property type="entry name" value="TYPE II SECRETION SYSTEM PROTEIN F-RELATED"/>
    <property type="match status" value="1"/>
</dbReference>
<name>A0A5C5YP23_9BACT</name>
<gene>
    <name evidence="2" type="ORF">CA13_71730</name>
</gene>
<evidence type="ECO:0000313" key="3">
    <source>
        <dbReference type="Proteomes" id="UP000315010"/>
    </source>
</evidence>
<evidence type="ECO:0000256" key="1">
    <source>
        <dbReference type="SAM" id="Phobius"/>
    </source>
</evidence>
<dbReference type="PANTHER" id="PTHR30012">
    <property type="entry name" value="GENERAL SECRETION PATHWAY PROTEIN"/>
    <property type="match status" value="1"/>
</dbReference>
<reference evidence="2 3" key="1">
    <citation type="submission" date="2019-02" db="EMBL/GenBank/DDBJ databases">
        <title>Deep-cultivation of Planctomycetes and their phenomic and genomic characterization uncovers novel biology.</title>
        <authorList>
            <person name="Wiegand S."/>
            <person name="Jogler M."/>
            <person name="Boedeker C."/>
            <person name="Pinto D."/>
            <person name="Vollmers J."/>
            <person name="Rivas-Marin E."/>
            <person name="Kohn T."/>
            <person name="Peeters S.H."/>
            <person name="Heuer A."/>
            <person name="Rast P."/>
            <person name="Oberbeckmann S."/>
            <person name="Bunk B."/>
            <person name="Jeske O."/>
            <person name="Meyerdierks A."/>
            <person name="Storesund J.E."/>
            <person name="Kallscheuer N."/>
            <person name="Luecker S."/>
            <person name="Lage O.M."/>
            <person name="Pohl T."/>
            <person name="Merkel B.J."/>
            <person name="Hornburger P."/>
            <person name="Mueller R.-W."/>
            <person name="Bruemmer F."/>
            <person name="Labrenz M."/>
            <person name="Spormann A.M."/>
            <person name="Op Den Camp H."/>
            <person name="Overmann J."/>
            <person name="Amann R."/>
            <person name="Jetten M.S.M."/>
            <person name="Mascher T."/>
            <person name="Medema M.H."/>
            <person name="Devos D.P."/>
            <person name="Kaster A.-K."/>
            <person name="Ovreas L."/>
            <person name="Rohde M."/>
            <person name="Galperin M.Y."/>
            <person name="Jogler C."/>
        </authorList>
    </citation>
    <scope>NUCLEOTIDE SEQUENCE [LARGE SCALE GENOMIC DNA]</scope>
    <source>
        <strain evidence="2 3">CA13</strain>
    </source>
</reference>
<sequence length="306" mass="33410">MQNTLDRILAFNEQLVLLSRAGLPVDLGDGRGADSIESAIEKINAALTLAVARGQSVEEVIQQSDTMSESYRHSVATLLRSDDSTVALDRLTARARIQRELTFDLSHWLFQLGVLLLLVLIGFTYLIFQSAPRIESYFDELGIAPGPLAILTTARNTYGIWFPIVLGMLVLGVVGWKKYANRIPWSALPGGNRYATTRANADTANRLASLTNQNIPLDDAMATTNTNPTTLAPLLRWAIEGDLGGEPRGRVLQSVATIYEQKANNAGSIWRVLVPSVVTTIIGGIIALAFALSVFLPWVYFLNVLT</sequence>
<dbReference type="EMBL" id="SJPJ01000002">
    <property type="protein sequence ID" value="TWT76676.1"/>
    <property type="molecule type" value="Genomic_DNA"/>
</dbReference>
<feature type="transmembrane region" description="Helical" evidence="1">
    <location>
        <begin position="272"/>
        <end position="300"/>
    </location>
</feature>
<proteinExistence type="predicted"/>
<keyword evidence="1" id="KW-1133">Transmembrane helix</keyword>
<dbReference type="RefSeq" id="WP_146404402.1">
    <property type="nucleotide sequence ID" value="NZ_SJPJ01000002.1"/>
</dbReference>
<protein>
    <recommendedName>
        <fullName evidence="4">Type II secretion system protein GspF domain-containing protein</fullName>
    </recommendedName>
</protein>
<feature type="transmembrane region" description="Helical" evidence="1">
    <location>
        <begin position="108"/>
        <end position="128"/>
    </location>
</feature>
<dbReference type="AlphaFoldDB" id="A0A5C5YP23"/>
<comment type="caution">
    <text evidence="2">The sequence shown here is derived from an EMBL/GenBank/DDBJ whole genome shotgun (WGS) entry which is preliminary data.</text>
</comment>
<dbReference type="InterPro" id="IPR003004">
    <property type="entry name" value="GspF/PilC"/>
</dbReference>
<keyword evidence="3" id="KW-1185">Reference proteome</keyword>
<dbReference type="OrthoDB" id="271428at2"/>
<organism evidence="2 3">
    <name type="scientific">Novipirellula herctigrandis</name>
    <dbReference type="NCBI Taxonomy" id="2527986"/>
    <lineage>
        <taxon>Bacteria</taxon>
        <taxon>Pseudomonadati</taxon>
        <taxon>Planctomycetota</taxon>
        <taxon>Planctomycetia</taxon>
        <taxon>Pirellulales</taxon>
        <taxon>Pirellulaceae</taxon>
        <taxon>Novipirellula</taxon>
    </lineage>
</organism>
<feature type="transmembrane region" description="Helical" evidence="1">
    <location>
        <begin position="158"/>
        <end position="176"/>
    </location>
</feature>
<accession>A0A5C5YP23</accession>
<keyword evidence="1" id="KW-0812">Transmembrane</keyword>
<keyword evidence="1" id="KW-0472">Membrane</keyword>
<dbReference type="Proteomes" id="UP000315010">
    <property type="component" value="Unassembled WGS sequence"/>
</dbReference>
<evidence type="ECO:0008006" key="4">
    <source>
        <dbReference type="Google" id="ProtNLM"/>
    </source>
</evidence>